<keyword evidence="5" id="KW-0443">Lipid metabolism</keyword>
<dbReference type="PANTHER" id="PTHR43667">
    <property type="entry name" value="CYCLOPROPANE-FATTY-ACYL-PHOSPHOLIPID SYNTHASE"/>
    <property type="match status" value="1"/>
</dbReference>
<evidence type="ECO:0000313" key="7">
    <source>
        <dbReference type="EMBL" id="GGD38820.1"/>
    </source>
</evidence>
<evidence type="ECO:0000256" key="1">
    <source>
        <dbReference type="ARBA" id="ARBA00010815"/>
    </source>
</evidence>
<comment type="caution">
    <text evidence="7">The sequence shown here is derived from an EMBL/GenBank/DDBJ whole genome shotgun (WGS) entry which is preliminary data.</text>
</comment>
<dbReference type="SUPFAM" id="SSF53335">
    <property type="entry name" value="S-adenosyl-L-methionine-dependent methyltransferases"/>
    <property type="match status" value="1"/>
</dbReference>
<dbReference type="InterPro" id="IPR050723">
    <property type="entry name" value="CFA/CMAS"/>
</dbReference>
<dbReference type="Pfam" id="PF02353">
    <property type="entry name" value="CMAS"/>
    <property type="match status" value="1"/>
</dbReference>
<evidence type="ECO:0000259" key="6">
    <source>
        <dbReference type="Pfam" id="PF25371"/>
    </source>
</evidence>
<accession>A0ABQ1QP37</accession>
<keyword evidence="4" id="KW-0949">S-adenosyl-L-methionine</keyword>
<evidence type="ECO:0000313" key="8">
    <source>
        <dbReference type="Proteomes" id="UP000617355"/>
    </source>
</evidence>
<name>A0ABQ1QP37_9RHOB</name>
<comment type="similarity">
    <text evidence="1">Belongs to the CFA/CMAS family.</text>
</comment>
<keyword evidence="8" id="KW-1185">Reference proteome</keyword>
<dbReference type="Pfam" id="PF25371">
    <property type="entry name" value="DUF7884"/>
    <property type="match status" value="1"/>
</dbReference>
<organism evidence="7 8">
    <name type="scientific">Sinisalibacter lacisalsi</name>
    <dbReference type="NCBI Taxonomy" id="1526570"/>
    <lineage>
        <taxon>Bacteria</taxon>
        <taxon>Pseudomonadati</taxon>
        <taxon>Pseudomonadota</taxon>
        <taxon>Alphaproteobacteria</taxon>
        <taxon>Rhodobacterales</taxon>
        <taxon>Roseobacteraceae</taxon>
        <taxon>Sinisalibacter</taxon>
    </lineage>
</organism>
<evidence type="ECO:0000256" key="3">
    <source>
        <dbReference type="ARBA" id="ARBA00022679"/>
    </source>
</evidence>
<proteinExistence type="inferred from homology"/>
<dbReference type="CDD" id="cd02440">
    <property type="entry name" value="AdoMet_MTases"/>
    <property type="match status" value="1"/>
</dbReference>
<dbReference type="Proteomes" id="UP000617355">
    <property type="component" value="Unassembled WGS sequence"/>
</dbReference>
<dbReference type="PANTHER" id="PTHR43667:SF1">
    <property type="entry name" value="CYCLOPROPANE-FATTY-ACYL-PHOSPHOLIPID SYNTHASE"/>
    <property type="match status" value="1"/>
</dbReference>
<dbReference type="Gene3D" id="3.40.50.150">
    <property type="entry name" value="Vaccinia Virus protein VP39"/>
    <property type="match status" value="1"/>
</dbReference>
<gene>
    <name evidence="7" type="ORF">GCM10011358_23380</name>
</gene>
<dbReference type="PIRSF" id="PIRSF003085">
    <property type="entry name" value="CMAS"/>
    <property type="match status" value="1"/>
</dbReference>
<feature type="domain" description="DUF7884" evidence="6">
    <location>
        <begin position="8"/>
        <end position="73"/>
    </location>
</feature>
<keyword evidence="2" id="KW-0489">Methyltransferase</keyword>
<dbReference type="InterPro" id="IPR003333">
    <property type="entry name" value="CMAS"/>
</dbReference>
<evidence type="ECO:0000256" key="5">
    <source>
        <dbReference type="ARBA" id="ARBA00023098"/>
    </source>
</evidence>
<sequence length="406" mass="46090">MWTALLDRMLDHIVQVGTLRLTLPDGTRRSYGRGAPEIALRLTDPALPARILRNPSLAIGEAYMEGTLEVEGDDLRGFFRLIIPNVNAAGQPWFLEPLQLARRARRRLRQFAPVSKAKRNVAHHYDLSRALYDLFLDEDRQYSCAYFARPDMTLDEAQAAKKHHIAKKLRIEPGMRVLDIGCGWGGMGLTLARDYGAEVVGVTLSTEQHALATERVRAAGLEGKVDIRLRDYREVSETFDRIVSVGMFEHVGVPHYNEYFSFVRGALADDGLALIHSIGHVGPANEAEPWIVKYIFPGGYTPALSEMQRAIDRQFLVTCDIEALRLHYAKTLGHWHDRFMARADEARALFDDRFVRMWRWYLLSMEASFEVGTLLVYQAQLAKRLDAAPITRDYLYRGDASGEEAR</sequence>
<evidence type="ECO:0000256" key="2">
    <source>
        <dbReference type="ARBA" id="ARBA00022603"/>
    </source>
</evidence>
<dbReference type="InterPro" id="IPR057206">
    <property type="entry name" value="DUF7884"/>
</dbReference>
<protein>
    <submittedName>
        <fullName evidence="7">Cyclopropane-fatty-acyl-phospholipid synthase</fullName>
    </submittedName>
</protein>
<reference evidence="8" key="1">
    <citation type="journal article" date="2019" name="Int. J. Syst. Evol. Microbiol.">
        <title>The Global Catalogue of Microorganisms (GCM) 10K type strain sequencing project: providing services to taxonomists for standard genome sequencing and annotation.</title>
        <authorList>
            <consortium name="The Broad Institute Genomics Platform"/>
            <consortium name="The Broad Institute Genome Sequencing Center for Infectious Disease"/>
            <person name="Wu L."/>
            <person name="Ma J."/>
        </authorList>
    </citation>
    <scope>NUCLEOTIDE SEQUENCE [LARGE SCALE GENOMIC DNA]</scope>
    <source>
        <strain evidence="8">CGMCC 1.12922</strain>
    </source>
</reference>
<evidence type="ECO:0000256" key="4">
    <source>
        <dbReference type="ARBA" id="ARBA00022691"/>
    </source>
</evidence>
<keyword evidence="3" id="KW-0808">Transferase</keyword>
<dbReference type="EMBL" id="BMGI01000003">
    <property type="protein sequence ID" value="GGD38820.1"/>
    <property type="molecule type" value="Genomic_DNA"/>
</dbReference>
<dbReference type="InterPro" id="IPR029063">
    <property type="entry name" value="SAM-dependent_MTases_sf"/>
</dbReference>
<dbReference type="RefSeq" id="WP_188527859.1">
    <property type="nucleotide sequence ID" value="NZ_BMGI01000003.1"/>
</dbReference>